<reference evidence="6" key="1">
    <citation type="submission" date="2019-10" db="EMBL/GenBank/DDBJ databases">
        <title>Metagenomic sequencing of thiosulfate-disproportionating enrichment culture.</title>
        <authorList>
            <person name="Umezawa K."/>
            <person name="Kojima H."/>
            <person name="Fukui M."/>
        </authorList>
    </citation>
    <scope>NUCLEOTIDE SEQUENCE</scope>
    <source>
        <strain evidence="6">45J</strain>
    </source>
</reference>
<dbReference type="PRINTS" id="PR00260">
    <property type="entry name" value="CHEMTRNSDUCR"/>
</dbReference>
<evidence type="ECO:0000259" key="4">
    <source>
        <dbReference type="PROSITE" id="PS50111"/>
    </source>
</evidence>
<evidence type="ECO:0000256" key="1">
    <source>
        <dbReference type="ARBA" id="ARBA00023224"/>
    </source>
</evidence>
<dbReference type="GO" id="GO:0004888">
    <property type="term" value="F:transmembrane signaling receptor activity"/>
    <property type="evidence" value="ECO:0007669"/>
    <property type="project" value="InterPro"/>
</dbReference>
<comment type="caution">
    <text evidence="6">The sequence shown here is derived from an EMBL/GenBank/DDBJ whole genome shotgun (WGS) entry which is preliminary data.</text>
</comment>
<dbReference type="AlphaFoldDB" id="A0A5J4L331"/>
<dbReference type="InterPro" id="IPR004089">
    <property type="entry name" value="MCPsignal_dom"/>
</dbReference>
<evidence type="ECO:0000256" key="2">
    <source>
        <dbReference type="ARBA" id="ARBA00029447"/>
    </source>
</evidence>
<comment type="similarity">
    <text evidence="2">Belongs to the methyl-accepting chemotaxis (MCP) protein family.</text>
</comment>
<dbReference type="GO" id="GO:0016020">
    <property type="term" value="C:membrane"/>
    <property type="evidence" value="ECO:0007669"/>
    <property type="project" value="InterPro"/>
</dbReference>
<dbReference type="Gene3D" id="1.10.287.950">
    <property type="entry name" value="Methyl-accepting chemotaxis protein"/>
    <property type="match status" value="1"/>
</dbReference>
<keyword evidence="1" id="KW-0807">Transducer</keyword>
<accession>A0A5J4L331</accession>
<keyword evidence="3" id="KW-0812">Transmembrane</keyword>
<dbReference type="EMBL" id="BLAB01000001">
    <property type="protein sequence ID" value="GER93251.1"/>
    <property type="molecule type" value="Genomic_DNA"/>
</dbReference>
<dbReference type="SMART" id="SM00283">
    <property type="entry name" value="MA"/>
    <property type="match status" value="1"/>
</dbReference>
<dbReference type="SUPFAM" id="SSF58104">
    <property type="entry name" value="Methyl-accepting chemotaxis protein (MCP) signaling domain"/>
    <property type="match status" value="1"/>
</dbReference>
<keyword evidence="3" id="KW-1133">Transmembrane helix</keyword>
<feature type="domain" description="HAMP" evidence="5">
    <location>
        <begin position="94"/>
        <end position="146"/>
    </location>
</feature>
<dbReference type="Pfam" id="PF00015">
    <property type="entry name" value="MCPsignal"/>
    <property type="match status" value="1"/>
</dbReference>
<dbReference type="PROSITE" id="PS50111">
    <property type="entry name" value="CHEMOTAXIS_TRANSDUC_2"/>
    <property type="match status" value="1"/>
</dbReference>
<protein>
    <recommendedName>
        <fullName evidence="7">Methyl-accepting chemotaxis protein</fullName>
    </recommendedName>
</protein>
<evidence type="ECO:0000313" key="6">
    <source>
        <dbReference type="EMBL" id="GER93251.1"/>
    </source>
</evidence>
<keyword evidence="3" id="KW-0472">Membrane</keyword>
<name>A0A5J4L331_9ZZZZ</name>
<organism evidence="6">
    <name type="scientific">hot springs metagenome</name>
    <dbReference type="NCBI Taxonomy" id="433727"/>
    <lineage>
        <taxon>unclassified sequences</taxon>
        <taxon>metagenomes</taxon>
        <taxon>ecological metagenomes</taxon>
    </lineage>
</organism>
<gene>
    <name evidence="6" type="ORF">A45J_0987</name>
</gene>
<dbReference type="PANTHER" id="PTHR32089">
    <property type="entry name" value="METHYL-ACCEPTING CHEMOTAXIS PROTEIN MCPB"/>
    <property type="match status" value="1"/>
</dbReference>
<dbReference type="InterPro" id="IPR003660">
    <property type="entry name" value="HAMP_dom"/>
</dbReference>
<evidence type="ECO:0000256" key="3">
    <source>
        <dbReference type="SAM" id="Phobius"/>
    </source>
</evidence>
<dbReference type="GO" id="GO:0007165">
    <property type="term" value="P:signal transduction"/>
    <property type="evidence" value="ECO:0007669"/>
    <property type="project" value="UniProtKB-KW"/>
</dbReference>
<evidence type="ECO:0000259" key="5">
    <source>
        <dbReference type="PROSITE" id="PS50885"/>
    </source>
</evidence>
<evidence type="ECO:0008006" key="7">
    <source>
        <dbReference type="Google" id="ProtNLM"/>
    </source>
</evidence>
<dbReference type="CDD" id="cd06225">
    <property type="entry name" value="HAMP"/>
    <property type="match status" value="1"/>
</dbReference>
<dbReference type="InterPro" id="IPR004090">
    <property type="entry name" value="Chemotax_Me-accpt_rcpt"/>
</dbReference>
<dbReference type="Gene3D" id="6.10.340.10">
    <property type="match status" value="1"/>
</dbReference>
<dbReference type="PROSITE" id="PS50885">
    <property type="entry name" value="HAMP"/>
    <property type="match status" value="1"/>
</dbReference>
<dbReference type="PANTHER" id="PTHR32089:SF112">
    <property type="entry name" value="LYSOZYME-LIKE PROTEIN-RELATED"/>
    <property type="match status" value="1"/>
</dbReference>
<dbReference type="GO" id="GO:0006935">
    <property type="term" value="P:chemotaxis"/>
    <property type="evidence" value="ECO:0007669"/>
    <property type="project" value="InterPro"/>
</dbReference>
<feature type="transmembrane region" description="Helical" evidence="3">
    <location>
        <begin position="12"/>
        <end position="31"/>
    </location>
</feature>
<feature type="transmembrane region" description="Helical" evidence="3">
    <location>
        <begin position="73"/>
        <end position="96"/>
    </location>
</feature>
<feature type="domain" description="Methyl-accepting transducer" evidence="4">
    <location>
        <begin position="203"/>
        <end position="425"/>
    </location>
</feature>
<sequence>MLSKLFSIGIKWKFAVGYIFMTISLSIPFIITLNTASNVVEKYETIIKTEDMQTRLNEASQIRNNFLSAKNTAIAITIIVFLLAIFASCFLLNLVFIRPIRHLDNFAKSLSKGDFSYKADVQFMDEIGSITQSLNIAFEGINNLLSSLIHYTNSLKNKDINGAEIAIKQISDECRDAGIFKCISELGSAVYLIAKDIKEIQDALIRTSNTLGEVLNLTGTLGASTQGQTAELSEATRAIEENSRVINNLTEIGLKAKDSVTVIADDINANASRMFNLSQSINDIQDSTKKITSIITVIKDIAEQTNLLALNAAIEAARAGEQGRGFAVVADEVRKLAEKVSKATQDVVSIIKETEERVNAGTSAVGEIVDAEMHVGDEIAKLKDGIISLSSAVEEQSASMEQLSNSSQKVSEESVQISNATGELTEAVLKMVEHMDNAAGIVNSYKI</sequence>
<proteinExistence type="inferred from homology"/>